<dbReference type="Proteomes" id="UP000306918">
    <property type="component" value="Unassembled WGS sequence"/>
</dbReference>
<feature type="signal peptide" evidence="2">
    <location>
        <begin position="1"/>
        <end position="19"/>
    </location>
</feature>
<reference evidence="3 4" key="1">
    <citation type="submission" date="2019-04" db="EMBL/GenBank/DDBJ databases">
        <title>Niastella caeni sp. nov., isolated from activated sludge.</title>
        <authorList>
            <person name="Sheng M."/>
        </authorList>
    </citation>
    <scope>NUCLEOTIDE SEQUENCE [LARGE SCALE GENOMIC DNA]</scope>
    <source>
        <strain evidence="3 4">HX-2-15</strain>
    </source>
</reference>
<dbReference type="OrthoDB" id="655527at2"/>
<evidence type="ECO:0000313" key="4">
    <source>
        <dbReference type="Proteomes" id="UP000306918"/>
    </source>
</evidence>
<dbReference type="RefSeq" id="WP_136576794.1">
    <property type="nucleotide sequence ID" value="NZ_STFF01000002.1"/>
</dbReference>
<comment type="caution">
    <text evidence="3">The sequence shown here is derived from an EMBL/GenBank/DDBJ whole genome shotgun (WGS) entry which is preliminary data.</text>
</comment>
<accession>A0A4S8HWM9</accession>
<dbReference type="EMBL" id="STFF01000002">
    <property type="protein sequence ID" value="THU40040.1"/>
    <property type="molecule type" value="Genomic_DNA"/>
</dbReference>
<evidence type="ECO:0000256" key="1">
    <source>
        <dbReference type="SAM" id="Coils"/>
    </source>
</evidence>
<organism evidence="3 4">
    <name type="scientific">Niastella caeni</name>
    <dbReference type="NCBI Taxonomy" id="2569763"/>
    <lineage>
        <taxon>Bacteria</taxon>
        <taxon>Pseudomonadati</taxon>
        <taxon>Bacteroidota</taxon>
        <taxon>Chitinophagia</taxon>
        <taxon>Chitinophagales</taxon>
        <taxon>Chitinophagaceae</taxon>
        <taxon>Niastella</taxon>
    </lineage>
</organism>
<evidence type="ECO:0000313" key="3">
    <source>
        <dbReference type="EMBL" id="THU40040.1"/>
    </source>
</evidence>
<evidence type="ECO:0000256" key="2">
    <source>
        <dbReference type="SAM" id="SignalP"/>
    </source>
</evidence>
<sequence length="561" mass="59439">MKLPFLFPVLLLIVINSTAQITTAENGLTAPNSTTVQLGGSLLQTTSINVGDYDLFFHKNGTKYFNIKNNGNIGIGTNDAGARLSFVNVDENNDPIGITWYNPGPTAYGIHRTAGSWTAPNYQQLRLSWNTGIVLDPGQSYGKSYVDIVGSGLRVTSGNVGIGTTTPGTLLSLGGSITNSKLAIWEGEYNGQILRTGMGIGSGQFRLFVAGSNSRFSFLSDEAGTTEVMSIHGTGNVGIGITNPDSKLQVAGSGSFMGSIGAGVLVKFGDNVYSNALGIKSYGDASGADRYSVIGHNLPEPGSMYNTSKQGGGMYLDDRSSILPIRFMVRQAGSSGSAYAAGVAPSGNFLIASIIDNGSRLQVDGSVWASGLILPTGAGVGKVLTSDANGNATWQTATGSGTAGWAFGGNAVAASSTLGTTSNYDLPIITNSIERMRIGVNGNVGIGTTNITGTGYKLYVEGNIRTRKVRVDQDTWADYVFENNYQLRSIKEVEQYIQKEKHLPDVPSAAEVKKEGLDVGDNQVVLLKKIEELTLYIIQQQKQLEAQQQKIETLEKKMNGK</sequence>
<feature type="coiled-coil region" evidence="1">
    <location>
        <begin position="530"/>
        <end position="557"/>
    </location>
</feature>
<keyword evidence="2" id="KW-0732">Signal</keyword>
<dbReference type="AlphaFoldDB" id="A0A4S8HWM9"/>
<feature type="chain" id="PRO_5020778955" description="Peptidase S74 domain-containing protein" evidence="2">
    <location>
        <begin position="20"/>
        <end position="561"/>
    </location>
</feature>
<protein>
    <recommendedName>
        <fullName evidence="5">Peptidase S74 domain-containing protein</fullName>
    </recommendedName>
</protein>
<evidence type="ECO:0008006" key="5">
    <source>
        <dbReference type="Google" id="ProtNLM"/>
    </source>
</evidence>
<keyword evidence="1" id="KW-0175">Coiled coil</keyword>
<name>A0A4S8HWM9_9BACT</name>
<proteinExistence type="predicted"/>
<keyword evidence="4" id="KW-1185">Reference proteome</keyword>
<gene>
    <name evidence="3" type="ORF">FAM09_09140</name>
</gene>